<comment type="function">
    <text evidence="1">Involved in DNA recombination.</text>
</comment>
<dbReference type="SUPFAM" id="SSF58113">
    <property type="entry name" value="Apolipoprotein A-I"/>
    <property type="match status" value="1"/>
</dbReference>
<dbReference type="Gene3D" id="1.20.5.1230">
    <property type="entry name" value="Apolipoprotein A-I"/>
    <property type="match status" value="1"/>
</dbReference>
<dbReference type="RefSeq" id="WP_339573088.1">
    <property type="nucleotide sequence ID" value="NZ_JBBIAA010000001.1"/>
</dbReference>
<evidence type="ECO:0000256" key="4">
    <source>
        <dbReference type="ARBA" id="ARBA00023172"/>
    </source>
</evidence>
<comment type="caution">
    <text evidence="6">The sequence shown here is derived from an EMBL/GenBank/DDBJ whole genome shotgun (WGS) entry which is preliminary data.</text>
</comment>
<keyword evidence="7" id="KW-1185">Reference proteome</keyword>
<feature type="region of interest" description="Disordered" evidence="5">
    <location>
        <begin position="65"/>
        <end position="84"/>
    </location>
</feature>
<dbReference type="InterPro" id="IPR003798">
    <property type="entry name" value="DNA_recombination_RmuC"/>
</dbReference>
<keyword evidence="4" id="KW-0233">DNA recombination</keyword>
<evidence type="ECO:0000313" key="6">
    <source>
        <dbReference type="EMBL" id="MEJ5943696.1"/>
    </source>
</evidence>
<comment type="similarity">
    <text evidence="2">Belongs to the RmuC family.</text>
</comment>
<evidence type="ECO:0000256" key="3">
    <source>
        <dbReference type="ARBA" id="ARBA00023054"/>
    </source>
</evidence>
<evidence type="ECO:0000256" key="5">
    <source>
        <dbReference type="SAM" id="MobiDB-lite"/>
    </source>
</evidence>
<dbReference type="PANTHER" id="PTHR30563">
    <property type="entry name" value="DNA RECOMBINATION PROTEIN RMUC"/>
    <property type="match status" value="1"/>
</dbReference>
<dbReference type="EMBL" id="JBBIAA010000001">
    <property type="protein sequence ID" value="MEJ5943696.1"/>
    <property type="molecule type" value="Genomic_DNA"/>
</dbReference>
<sequence>MSTLVVIAIALAAVLAAVAVVLSAVVLRVVSRSGTATDPRPQLDTLTQRVDQVVDRARTDAAEQASALRGELRATEQEARREASTGRQELLAMLGAAHEQVVTALAGQQQSAGRLGREGLTAQAASATALQEAQVAAAGMLRQSLETATASLQERQAAELARLREEITAAVTALGERAASTQRDTAAATQTALTTSLDGLRGAIEQRLGAVGEGQEALRTHLTQGADTARTEQGQHLERLRTSVGTSVAQLQKAQREALAEMTSNQAREVAALRETVTAAQKDLRTEVAARLKDLGEAQGRSLQRAGSTQAEHVANLTQSLTAAQTAMRTEVTKSLDAMATSNGVTLEAMRVTVQEKLDDTLTKRLDSSFTRVTESLKIVGEGLGDMQRLAQGVGSLQRTLTNVKHRGAWAELQLESLLADLLTGDQFVRQHRINPGSSELVDFAVRLPGTKDGTPVWLGIDSKFPMDVYERFQAAWEAGEAAGLKMASKELVDRVAAEARSISGKYVNPPHTTDFAVMYLPTEGLFAEVVRQPGLVHDLRTKHKVVVAGPTTLTALLSSMSMGFRTLAIEKRSSEVWEVLGSVKAEFERSAVVWERLEKQLQTAGKTAHETGVRHRAVERRLRVVESRPAEGALPRQVGIDTATDVDPLETLVGIDGYETAD</sequence>
<gene>
    <name evidence="6" type="primary">rmuC</name>
    <name evidence="6" type="ORF">WDZ17_00120</name>
</gene>
<dbReference type="Pfam" id="PF02646">
    <property type="entry name" value="RmuC"/>
    <property type="match status" value="1"/>
</dbReference>
<dbReference type="PANTHER" id="PTHR30563:SF0">
    <property type="entry name" value="DNA RECOMBINATION PROTEIN RMUC"/>
    <property type="match status" value="1"/>
</dbReference>
<keyword evidence="3" id="KW-0175">Coiled coil</keyword>
<feature type="compositionally biased region" description="Basic and acidic residues" evidence="5">
    <location>
        <begin position="70"/>
        <end position="84"/>
    </location>
</feature>
<reference evidence="6 7" key="1">
    <citation type="journal article" date="2017" name="Int. J. Syst. Evol. Microbiol.">
        <title>Pseudokineococcus basanitobsidens sp. nov., isolated from volcanic rock.</title>
        <authorList>
            <person name="Lee D.W."/>
            <person name="Park M.Y."/>
            <person name="Kim J.J."/>
            <person name="Kim B.S."/>
        </authorList>
    </citation>
    <scope>NUCLEOTIDE SEQUENCE [LARGE SCALE GENOMIC DNA]</scope>
    <source>
        <strain evidence="6 7">DSM 103726</strain>
    </source>
</reference>
<name>A0ABU8RFA1_9ACTN</name>
<protein>
    <submittedName>
        <fullName evidence="6">DNA recombination protein RmuC</fullName>
    </submittedName>
</protein>
<organism evidence="6 7">
    <name type="scientific">Pseudokineococcus basanitobsidens</name>
    <dbReference type="NCBI Taxonomy" id="1926649"/>
    <lineage>
        <taxon>Bacteria</taxon>
        <taxon>Bacillati</taxon>
        <taxon>Actinomycetota</taxon>
        <taxon>Actinomycetes</taxon>
        <taxon>Kineosporiales</taxon>
        <taxon>Kineosporiaceae</taxon>
        <taxon>Pseudokineococcus</taxon>
    </lineage>
</organism>
<proteinExistence type="inferred from homology"/>
<evidence type="ECO:0000313" key="7">
    <source>
        <dbReference type="Proteomes" id="UP001387100"/>
    </source>
</evidence>
<dbReference type="Proteomes" id="UP001387100">
    <property type="component" value="Unassembled WGS sequence"/>
</dbReference>
<evidence type="ECO:0000256" key="2">
    <source>
        <dbReference type="ARBA" id="ARBA00009840"/>
    </source>
</evidence>
<accession>A0ABU8RFA1</accession>
<evidence type="ECO:0000256" key="1">
    <source>
        <dbReference type="ARBA" id="ARBA00003416"/>
    </source>
</evidence>